<evidence type="ECO:0000313" key="2">
    <source>
        <dbReference type="EMBL" id="QTE03325.1"/>
    </source>
</evidence>
<name>A0A8A4XBK1_9CIRC</name>
<accession>A0A8A4XBK1</accession>
<reference evidence="2" key="1">
    <citation type="submission" date="2020-10" db="EMBL/GenBank/DDBJ databases">
        <title>CRESS DNA virus dark matter in the feces of wild birds.</title>
        <authorList>
            <person name="Yang S."/>
            <person name="Zhang W."/>
        </authorList>
    </citation>
    <scope>NUCLEOTIDE SEQUENCE</scope>
    <source>
        <strain evidence="2">Wag171cir1</strain>
    </source>
</reference>
<proteinExistence type="predicted"/>
<protein>
    <submittedName>
        <fullName evidence="2">Replication-associated protein</fullName>
    </submittedName>
</protein>
<feature type="compositionally biased region" description="Polar residues" evidence="1">
    <location>
        <begin position="44"/>
        <end position="55"/>
    </location>
</feature>
<feature type="region of interest" description="Disordered" evidence="1">
    <location>
        <begin position="1"/>
        <end position="57"/>
    </location>
</feature>
<evidence type="ECO:0000256" key="1">
    <source>
        <dbReference type="SAM" id="MobiDB-lite"/>
    </source>
</evidence>
<dbReference type="EMBL" id="MW182734">
    <property type="protein sequence ID" value="QTE03325.1"/>
    <property type="molecule type" value="Genomic_DNA"/>
</dbReference>
<organism evidence="2">
    <name type="scientific">Motacilla cinerea Circoviridae sp</name>
    <dbReference type="NCBI Taxonomy" id="2815002"/>
    <lineage>
        <taxon>Viruses</taxon>
        <taxon>Monodnaviria</taxon>
        <taxon>Shotokuvirae</taxon>
        <taxon>Cressdnaviricota</taxon>
        <taxon>Arfiviricetes</taxon>
        <taxon>Cirlivirales</taxon>
        <taxon>Circoviridae</taxon>
    </lineage>
</organism>
<sequence length="270" mass="29792">MTGCPPQDVKESSGSPLSRWMTGLPPSLKVLPTSKAKKKRGLTVDTSIGSSSSTCLERDPLPLSRHSFLERVTMNSPVVTPLKTTSGRTILESPTRNLNLELSPSCGHARPTGIKSGMQQEAETSWLSLPMYEVLNFNECNVIVTSEEFDQILPSLSQWNVQFTYFGAIPVLENPAGHGMRRVSLLTLKVQVQNSGMVTKIKSMLLSMNLEEISASLTCYDGWTDTPFWLKPKDQASYCLLAQSGSHQTSRLPTGILLWMRTLPLLCCED</sequence>